<accession>A0A0F4GL27</accession>
<reference evidence="1 2" key="1">
    <citation type="submission" date="2015-03" db="EMBL/GenBank/DDBJ databases">
        <title>RNA-seq based gene annotation and comparative genomics of four Zymoseptoria species reveal species-specific pathogenicity related genes and transposable element activity.</title>
        <authorList>
            <person name="Grandaubert J."/>
            <person name="Bhattacharyya A."/>
            <person name="Stukenbrock E.H."/>
        </authorList>
    </citation>
    <scope>NUCLEOTIDE SEQUENCE [LARGE SCALE GENOMIC DNA]</scope>
    <source>
        <strain evidence="1 2">Zb18110</strain>
    </source>
</reference>
<dbReference type="EMBL" id="LAFY01000444">
    <property type="protein sequence ID" value="KJX97928.1"/>
    <property type="molecule type" value="Genomic_DNA"/>
</dbReference>
<evidence type="ECO:0000313" key="1">
    <source>
        <dbReference type="EMBL" id="KJX97928.1"/>
    </source>
</evidence>
<dbReference type="Proteomes" id="UP000033647">
    <property type="component" value="Unassembled WGS sequence"/>
</dbReference>
<dbReference type="OrthoDB" id="10460072at2759"/>
<evidence type="ECO:0000313" key="2">
    <source>
        <dbReference type="Proteomes" id="UP000033647"/>
    </source>
</evidence>
<dbReference type="AlphaFoldDB" id="A0A0F4GL27"/>
<keyword evidence="2" id="KW-1185">Reference proteome</keyword>
<organism evidence="1 2">
    <name type="scientific">Zymoseptoria brevis</name>
    <dbReference type="NCBI Taxonomy" id="1047168"/>
    <lineage>
        <taxon>Eukaryota</taxon>
        <taxon>Fungi</taxon>
        <taxon>Dikarya</taxon>
        <taxon>Ascomycota</taxon>
        <taxon>Pezizomycotina</taxon>
        <taxon>Dothideomycetes</taxon>
        <taxon>Dothideomycetidae</taxon>
        <taxon>Mycosphaerellales</taxon>
        <taxon>Mycosphaerellaceae</taxon>
        <taxon>Zymoseptoria</taxon>
    </lineage>
</organism>
<name>A0A0F4GL27_9PEZI</name>
<protein>
    <submittedName>
        <fullName evidence="1">Uncharacterized protein</fullName>
    </submittedName>
</protein>
<proteinExistence type="predicted"/>
<comment type="caution">
    <text evidence="1">The sequence shown here is derived from an EMBL/GenBank/DDBJ whole genome shotgun (WGS) entry which is preliminary data.</text>
</comment>
<gene>
    <name evidence="1" type="ORF">TI39_contig452g00008</name>
</gene>
<sequence length="354" mass="37929">MFGARDALKNMCGGLWLVFRYKTRLSWALSCFVHPFCNPLHHLYLSNIEVMKSFLFAALVASAVALPQQQKAANCPAVTKVIPATQKASATAYCSSYLSLKPRPTVTVITTAYAPMVTEFITSKVSVVCQAPPATTTARAGTVSEKVVVQREANPGQQSPKPKPQCLESYKKAQAISSACKCLNIPTGTVTSTRTTTVSSTTKAIVTQTIAVPPPRFKLLAVNAGGNNEILGMLSGGDTPLIVKPDGSVTVFGLDAQGQLRNSSYTGDVANQHPSGSPFVYLNDENDVTTKGYDALKCKVVAQKDQTCRLVCNDEVNSVASADASYEKRWQLTSEASKPEGLEFYNVIVPYDGA</sequence>